<evidence type="ECO:0008006" key="4">
    <source>
        <dbReference type="Google" id="ProtNLM"/>
    </source>
</evidence>
<evidence type="ECO:0000313" key="3">
    <source>
        <dbReference type="Proteomes" id="UP000295741"/>
    </source>
</evidence>
<evidence type="ECO:0000313" key="2">
    <source>
        <dbReference type="EMBL" id="TDO29023.1"/>
    </source>
</evidence>
<accession>A0A4R6J1G3</accession>
<keyword evidence="1" id="KW-0732">Signal</keyword>
<protein>
    <recommendedName>
        <fullName evidence="4">YHS domain-containing protein</fullName>
    </recommendedName>
</protein>
<evidence type="ECO:0000256" key="1">
    <source>
        <dbReference type="SAM" id="SignalP"/>
    </source>
</evidence>
<dbReference type="AlphaFoldDB" id="A0A4R6J1G3"/>
<dbReference type="RefSeq" id="WP_133473632.1">
    <property type="nucleotide sequence ID" value="NZ_SNWP01000010.1"/>
</dbReference>
<dbReference type="Proteomes" id="UP000295741">
    <property type="component" value="Unassembled WGS sequence"/>
</dbReference>
<comment type="caution">
    <text evidence="2">The sequence shown here is derived from an EMBL/GenBank/DDBJ whole genome shotgun (WGS) entry which is preliminary data.</text>
</comment>
<dbReference type="NCBIfam" id="NF041384">
    <property type="entry name" value="YHS_seleno_dom"/>
    <property type="match status" value="1"/>
</dbReference>
<dbReference type="EMBL" id="SNWP01000010">
    <property type="protein sequence ID" value="TDO29023.1"/>
    <property type="molecule type" value="Genomic_DNA"/>
</dbReference>
<feature type="signal peptide" evidence="1">
    <location>
        <begin position="1"/>
        <end position="18"/>
    </location>
</feature>
<gene>
    <name evidence="2" type="ORF">BC659_1105</name>
</gene>
<sequence length="155" mass="17939">MKLQHLCLVICIFFTSYAVGQGAAERKKHFNLSESGLAIQGYDPVAYFMQKRAVKGKKEFALVHQGITYYFSVAEHKELFQKNPSVYEPEYGGWCAYAMGAKGEKVDIDPETFKIVNNKLYLFYNRFFNNTLKDWNKDEAALKQKADLSWKKIIQ</sequence>
<reference evidence="2 3" key="1">
    <citation type="submission" date="2019-03" db="EMBL/GenBank/DDBJ databases">
        <title>Genomic Encyclopedia of Archaeal and Bacterial Type Strains, Phase II (KMG-II): from individual species to whole genera.</title>
        <authorList>
            <person name="Goeker M."/>
        </authorList>
    </citation>
    <scope>NUCLEOTIDE SEQUENCE [LARGE SCALE GENOMIC DNA]</scope>
    <source>
        <strain evidence="2 3">DSM 28323</strain>
    </source>
</reference>
<organism evidence="2 3">
    <name type="scientific">Sediminibacterium goheungense</name>
    <dbReference type="NCBI Taxonomy" id="1086393"/>
    <lineage>
        <taxon>Bacteria</taxon>
        <taxon>Pseudomonadati</taxon>
        <taxon>Bacteroidota</taxon>
        <taxon>Chitinophagia</taxon>
        <taxon>Chitinophagales</taxon>
        <taxon>Chitinophagaceae</taxon>
        <taxon>Sediminibacterium</taxon>
    </lineage>
</organism>
<name>A0A4R6J1G3_9BACT</name>
<keyword evidence="3" id="KW-1185">Reference proteome</keyword>
<proteinExistence type="predicted"/>
<dbReference type="OrthoDB" id="344729at2"/>
<feature type="chain" id="PRO_5020648952" description="YHS domain-containing protein" evidence="1">
    <location>
        <begin position="19"/>
        <end position="155"/>
    </location>
</feature>